<dbReference type="GO" id="GO:0070168">
    <property type="term" value="P:negative regulation of biomineral tissue development"/>
    <property type="evidence" value="ECO:0007669"/>
    <property type="project" value="Ensembl"/>
</dbReference>
<comment type="subcellular location">
    <subcellularLocation>
        <location evidence="1">Cell membrane</location>
        <topology evidence="1">Single-pass membrane protein</topology>
    </subcellularLocation>
</comment>
<keyword evidence="8" id="KW-1015">Disulfide bond</keyword>
<feature type="domain" description="Fibronectin type-III" evidence="16">
    <location>
        <begin position="822"/>
        <end position="922"/>
    </location>
</feature>
<feature type="region of interest" description="Disordered" evidence="12">
    <location>
        <begin position="1166"/>
        <end position="1212"/>
    </location>
</feature>
<keyword evidence="5" id="KW-0677">Repeat</keyword>
<keyword evidence="17" id="KW-1185">Reference proteome</keyword>
<dbReference type="GO" id="GO:0007405">
    <property type="term" value="P:neuroblast proliferation"/>
    <property type="evidence" value="ECO:0007669"/>
    <property type="project" value="Ensembl"/>
</dbReference>
<dbReference type="FunFam" id="2.60.40.10:FF:000352">
    <property type="entry name" value="Cell adhesion molecule-related/down-regulated by oncogenes"/>
    <property type="match status" value="1"/>
</dbReference>
<feature type="domain" description="Fibronectin type-III" evidence="16">
    <location>
        <begin position="719"/>
        <end position="814"/>
    </location>
</feature>
<feature type="compositionally biased region" description="Basic and acidic residues" evidence="12">
    <location>
        <begin position="1198"/>
        <end position="1210"/>
    </location>
</feature>
<dbReference type="Pfam" id="PF00041">
    <property type="entry name" value="fn3"/>
    <property type="match status" value="3"/>
</dbReference>
<keyword evidence="10" id="KW-0393">Immunoglobulin domain</keyword>
<dbReference type="FunFam" id="2.60.40.10:FF:000327">
    <property type="entry name" value="Cell adhesion associated, oncogene regulated"/>
    <property type="match status" value="1"/>
</dbReference>
<feature type="transmembrane region" description="Helical" evidence="13">
    <location>
        <begin position="960"/>
        <end position="985"/>
    </location>
</feature>
<evidence type="ECO:0000256" key="10">
    <source>
        <dbReference type="ARBA" id="ARBA00023319"/>
    </source>
</evidence>
<evidence type="ECO:0000313" key="19">
    <source>
        <dbReference type="RefSeq" id="XP_040585701.1"/>
    </source>
</evidence>
<feature type="domain" description="Fibronectin type-III" evidence="16">
    <location>
        <begin position="572"/>
        <end position="673"/>
    </location>
</feature>
<evidence type="ECO:0000256" key="12">
    <source>
        <dbReference type="SAM" id="MobiDB-lite"/>
    </source>
</evidence>
<evidence type="ECO:0000313" key="17">
    <source>
        <dbReference type="Proteomes" id="UP000886700"/>
    </source>
</evidence>
<dbReference type="GO" id="GO:0071305">
    <property type="term" value="P:cellular response to vitamin D"/>
    <property type="evidence" value="ECO:0007669"/>
    <property type="project" value="Ensembl"/>
</dbReference>
<feature type="region of interest" description="Disordered" evidence="12">
    <location>
        <begin position="670"/>
        <end position="689"/>
    </location>
</feature>
<feature type="region of interest" description="Disordered" evidence="12">
    <location>
        <begin position="928"/>
        <end position="951"/>
    </location>
</feature>
<dbReference type="GeneID" id="101841139"/>
<dbReference type="eggNOG" id="ENOG502QT4P">
    <property type="taxonomic scope" value="Eukaryota"/>
</dbReference>
<dbReference type="GO" id="GO:0002088">
    <property type="term" value="P:lens development in camera-type eye"/>
    <property type="evidence" value="ECO:0007669"/>
    <property type="project" value="Ensembl"/>
</dbReference>
<feature type="signal peptide" evidence="14">
    <location>
        <begin position="1"/>
        <end position="24"/>
    </location>
</feature>
<evidence type="ECO:0000256" key="8">
    <source>
        <dbReference type="ARBA" id="ARBA00023157"/>
    </source>
</evidence>
<keyword evidence="3 13" id="KW-0812">Transmembrane</keyword>
<evidence type="ECO:0000256" key="4">
    <source>
        <dbReference type="ARBA" id="ARBA00022729"/>
    </source>
</evidence>
<dbReference type="PANTHER" id="PTHR44170">
    <property type="entry name" value="PROTEIN SIDEKICK"/>
    <property type="match status" value="1"/>
</dbReference>
<dbReference type="InterPro" id="IPR036179">
    <property type="entry name" value="Ig-like_dom_sf"/>
</dbReference>
<feature type="compositionally biased region" description="Basic and acidic residues" evidence="12">
    <location>
        <begin position="536"/>
        <end position="545"/>
    </location>
</feature>
<evidence type="ECO:0000313" key="18">
    <source>
        <dbReference type="RefSeq" id="XP_005085899.1"/>
    </source>
</evidence>
<dbReference type="Proteomes" id="UP000886700">
    <property type="component" value="Unplaced"/>
</dbReference>
<keyword evidence="7 13" id="KW-0472">Membrane</keyword>
<dbReference type="InterPro" id="IPR003599">
    <property type="entry name" value="Ig_sub"/>
</dbReference>
<dbReference type="KEGG" id="maua:101841139"/>
<dbReference type="GO" id="GO:0021987">
    <property type="term" value="P:cerebral cortex development"/>
    <property type="evidence" value="ECO:0007669"/>
    <property type="project" value="Ensembl"/>
</dbReference>
<keyword evidence="4 14" id="KW-0732">Signal</keyword>
<feature type="compositionally biased region" description="Polar residues" evidence="12">
    <location>
        <begin position="1173"/>
        <end position="1191"/>
    </location>
</feature>
<dbReference type="GO" id="GO:0001708">
    <property type="term" value="P:cell fate specification"/>
    <property type="evidence" value="ECO:0007669"/>
    <property type="project" value="Ensembl"/>
</dbReference>
<dbReference type="SMART" id="SM00408">
    <property type="entry name" value="IGc2"/>
    <property type="match status" value="5"/>
</dbReference>
<protein>
    <recommendedName>
        <fullName evidence="11">Cell adhesion molecule-related/down-regulated by oncogenes</fullName>
    </recommendedName>
</protein>
<dbReference type="PANTHER" id="PTHR44170:SF1">
    <property type="entry name" value="CELL ADHESION MOLECULE-RELATED_DOWN-REGULATED BY ONCOGENES"/>
    <property type="match status" value="1"/>
</dbReference>
<feature type="domain" description="Ig-like" evidence="15">
    <location>
        <begin position="138"/>
        <end position="203"/>
    </location>
</feature>
<evidence type="ECO:0000259" key="15">
    <source>
        <dbReference type="PROSITE" id="PS50835"/>
    </source>
</evidence>
<dbReference type="GO" id="GO:0098609">
    <property type="term" value="P:cell-cell adhesion"/>
    <property type="evidence" value="ECO:0007669"/>
    <property type="project" value="TreeGrafter"/>
</dbReference>
<feature type="domain" description="Ig-like" evidence="15">
    <location>
        <begin position="309"/>
        <end position="395"/>
    </location>
</feature>
<organism evidence="17 18">
    <name type="scientific">Mesocricetus auratus</name>
    <name type="common">Golden hamster</name>
    <dbReference type="NCBI Taxonomy" id="10036"/>
    <lineage>
        <taxon>Eukaryota</taxon>
        <taxon>Metazoa</taxon>
        <taxon>Chordata</taxon>
        <taxon>Craniata</taxon>
        <taxon>Vertebrata</taxon>
        <taxon>Euteleostomi</taxon>
        <taxon>Mammalia</taxon>
        <taxon>Eutheria</taxon>
        <taxon>Euarchontoglires</taxon>
        <taxon>Glires</taxon>
        <taxon>Rodentia</taxon>
        <taxon>Myomorpha</taxon>
        <taxon>Muroidea</taxon>
        <taxon>Cricetidae</taxon>
        <taxon>Cricetinae</taxon>
        <taxon>Mesocricetus</taxon>
    </lineage>
</organism>
<dbReference type="GO" id="GO:0007520">
    <property type="term" value="P:myoblast fusion"/>
    <property type="evidence" value="ECO:0007669"/>
    <property type="project" value="Ensembl"/>
</dbReference>
<dbReference type="GO" id="GO:0060059">
    <property type="term" value="P:embryonic retina morphogenesis in camera-type eye"/>
    <property type="evidence" value="ECO:0007669"/>
    <property type="project" value="Ensembl"/>
</dbReference>
<sequence length="1254" mass="136302">MHPDLGPLWTLLYVLGILCSSVSSDLVPYFISEPLSAVQKLGRPVDLHCSAKPVTARISWLHNGKRLDSNMEQIKIHQGTLTILSLNPSLSGYYQCVANNSIGAIVSGPATVSTAALGDFDSSTMHVITAEEKNTGFIGCRVPESNPKAEVRYKIRGKWLKYSTGNYIILPSGNLQILNVSSKDKGSYKCAAYNPVTNELKVEPTGRKLLVSRPSSDGFHILHPALSQALAVLPHSPVTLECVVSGVPASQVYWLKDGQDAVSGSNWRRVHSHLATASIDSADSGNYSCVVGNRSGDVKHVTYMVNVLERASISKGLQDQKVSLGATVHFTCDVHGNPAPNRTWFHNAQPIHPSSRHLTEGNGLKITGVTMEDSGLYQCVADNGIGLMQSTGRLQIEQDSGLKPVIVTAPENVEVMDGDFVTLSCNATGVPVPTIHWYGHRGLITSHPSQVLRSKSRKSHLLRHRDLDLEPVYFIMSRAGSSSLSIRAATQEHAGKYTCEATNKHGATQSEAFLTVVPFETNTKAESVTPSEATQNDERDPRDGLESSLLSLFPVKVHSSGVELPTQKNASVPDAPHILSPPQTHMPDTYNLVWRAGRDGGLPINAYFVKYRKLDDGTGTVGSWHTVRVPGSENELHLTELEPSSLYEVLMVARSTVGEGQPAMLTFRTSKEKMASSKNTQASFPPVGIPKRPVISEASNSNFGVVLTDSSRHSGVPEAPDRPTISTASETSVYVTWIPRANGGSPITAFKVEYKRMRSSDWLVAAEDIPPSKLSVEVRSLEPGSTYKFRVIAINHYGESFRSSASRPYQVAGFPNRFSNRPITGPHIAYTEAVSDTQIMLKWTYIPSSNNNTPIQGFYIYYRPTDSDNDSDYKRDVVEGSKQWHTIGHLQPETSYDIKMQCFNEGGESEFSNVMICETKVKRVPGASEYPVKDLSTPPGSSGNGGNVGPATSPARSSDMLYLIVGCVLGVMVLILMVFIALCLWKSRQQNAIQKYDPPGYLYQGSEMNGQMVEYTTLSGTTRINGSVHGGFLSKGSLGNGCSHLHHKVPNGVNGVLNGSINGGLYSAHTNSLTRTCVEFEHPRHLMNGGGMYTAVPQIDPLECINCRNCRNNNRCFTKTNSPLPVVPVLASYPQDGLEMKPLSALKVPVCPASTLPDCGQLPEESLKDSVAPTPTQHTCCQDNISDINSDSTEDTAEFSRGDRNGHSEAEDNVLSWNPHILSPVLEDCPEKTAWSPGLPLDGLSVVLQQAQET</sequence>
<reference evidence="18" key="1">
    <citation type="submission" date="2025-04" db="UniProtKB">
        <authorList>
            <consortium name="RefSeq"/>
        </authorList>
    </citation>
    <scope>IDENTIFICATION</scope>
    <source>
        <tissue evidence="19">Liver</tissue>
    </source>
</reference>
<dbReference type="GO" id="GO:0045666">
    <property type="term" value="P:positive regulation of neuron differentiation"/>
    <property type="evidence" value="ECO:0007669"/>
    <property type="project" value="Ensembl"/>
</dbReference>
<dbReference type="GO" id="GO:0021953">
    <property type="term" value="P:central nervous system neuron differentiation"/>
    <property type="evidence" value="ECO:0007669"/>
    <property type="project" value="Ensembl"/>
</dbReference>
<dbReference type="CTD" id="50937"/>
<evidence type="ECO:0000259" key="16">
    <source>
        <dbReference type="PROSITE" id="PS50853"/>
    </source>
</evidence>
<evidence type="ECO:0000256" key="11">
    <source>
        <dbReference type="ARBA" id="ARBA00069893"/>
    </source>
</evidence>
<dbReference type="Gene3D" id="2.60.40.10">
    <property type="entry name" value="Immunoglobulins"/>
    <property type="match status" value="8"/>
</dbReference>
<dbReference type="GO" id="GO:0007224">
    <property type="term" value="P:smoothened signaling pathway"/>
    <property type="evidence" value="ECO:0007669"/>
    <property type="project" value="Ensembl"/>
</dbReference>
<dbReference type="FunFam" id="2.60.40.10:FF:000205">
    <property type="entry name" value="Cell adhesion associated, oncogene regulated"/>
    <property type="match status" value="1"/>
</dbReference>
<dbReference type="InterPro" id="IPR013783">
    <property type="entry name" value="Ig-like_fold"/>
</dbReference>
<feature type="domain" description="Ig-like" evidence="15">
    <location>
        <begin position="28"/>
        <end position="113"/>
    </location>
</feature>
<dbReference type="GO" id="GO:0043410">
    <property type="term" value="P:positive regulation of MAPK cascade"/>
    <property type="evidence" value="ECO:0007669"/>
    <property type="project" value="Ensembl"/>
</dbReference>
<keyword evidence="6 13" id="KW-1133">Transmembrane helix</keyword>
<dbReference type="CDD" id="cd00096">
    <property type="entry name" value="Ig"/>
    <property type="match status" value="1"/>
</dbReference>
<dbReference type="GO" id="GO:0048643">
    <property type="term" value="P:positive regulation of skeletal muscle tissue development"/>
    <property type="evidence" value="ECO:0007669"/>
    <property type="project" value="Ensembl"/>
</dbReference>
<dbReference type="InterPro" id="IPR007110">
    <property type="entry name" value="Ig-like_dom"/>
</dbReference>
<evidence type="ECO:0000256" key="13">
    <source>
        <dbReference type="SAM" id="Phobius"/>
    </source>
</evidence>
<dbReference type="GO" id="GO:0002052">
    <property type="term" value="P:positive regulation of neuroblast proliferation"/>
    <property type="evidence" value="ECO:0007669"/>
    <property type="project" value="Ensembl"/>
</dbReference>
<evidence type="ECO:0000256" key="7">
    <source>
        <dbReference type="ARBA" id="ARBA00023136"/>
    </source>
</evidence>
<feature type="domain" description="Ig-like" evidence="15">
    <location>
        <begin position="224"/>
        <end position="302"/>
    </location>
</feature>
<dbReference type="GO" id="GO:0045944">
    <property type="term" value="P:positive regulation of transcription by RNA polymerase II"/>
    <property type="evidence" value="ECO:0007669"/>
    <property type="project" value="Ensembl"/>
</dbReference>
<name>A0A1U7RCI4_MESAU</name>
<feature type="region of interest" description="Disordered" evidence="12">
    <location>
        <begin position="524"/>
        <end position="545"/>
    </location>
</feature>
<dbReference type="FunFam" id="2.60.40.10:FF:000273">
    <property type="entry name" value="contactin-3 isoform X1"/>
    <property type="match status" value="1"/>
</dbReference>
<dbReference type="SMART" id="SM00409">
    <property type="entry name" value="IG"/>
    <property type="match status" value="5"/>
</dbReference>
<dbReference type="AlphaFoldDB" id="A0A1U7RCI4"/>
<evidence type="ECO:0000256" key="5">
    <source>
        <dbReference type="ARBA" id="ARBA00022737"/>
    </source>
</evidence>
<dbReference type="SUPFAM" id="SSF48726">
    <property type="entry name" value="Immunoglobulin"/>
    <property type="match status" value="5"/>
</dbReference>
<evidence type="ECO:0000256" key="3">
    <source>
        <dbReference type="ARBA" id="ARBA00022692"/>
    </source>
</evidence>
<dbReference type="Pfam" id="PF07679">
    <property type="entry name" value="I-set"/>
    <property type="match status" value="1"/>
</dbReference>
<dbReference type="STRING" id="10036.ENSMAUP00000021804"/>
<keyword evidence="9" id="KW-0325">Glycoprotein</keyword>
<dbReference type="GO" id="GO:0005886">
    <property type="term" value="C:plasma membrane"/>
    <property type="evidence" value="ECO:0007669"/>
    <property type="project" value="UniProtKB-SubCell"/>
</dbReference>
<evidence type="ECO:0000256" key="1">
    <source>
        <dbReference type="ARBA" id="ARBA00004162"/>
    </source>
</evidence>
<dbReference type="FunFam" id="2.60.40.10:FF:000032">
    <property type="entry name" value="palladin isoform X1"/>
    <property type="match status" value="1"/>
</dbReference>
<dbReference type="GO" id="GO:0090090">
    <property type="term" value="P:negative regulation of canonical Wnt signaling pathway"/>
    <property type="evidence" value="ECO:0007669"/>
    <property type="project" value="Ensembl"/>
</dbReference>
<dbReference type="FunFam" id="2.60.40.10:FF:001305">
    <property type="entry name" value="Cell adhesion molecule-related/down-regulated by oncogenes"/>
    <property type="match status" value="1"/>
</dbReference>
<evidence type="ECO:0000256" key="14">
    <source>
        <dbReference type="SAM" id="SignalP"/>
    </source>
</evidence>
<gene>
    <name evidence="18 19" type="primary">Cdon</name>
</gene>
<accession>A0A1U7RCI4</accession>
<proteinExistence type="predicted"/>
<dbReference type="InterPro" id="IPR003961">
    <property type="entry name" value="FN3_dom"/>
</dbReference>
<dbReference type="RefSeq" id="XP_005085899.1">
    <property type="nucleotide sequence ID" value="XM_005085842.3"/>
</dbReference>
<dbReference type="InterPro" id="IPR036116">
    <property type="entry name" value="FN3_sf"/>
</dbReference>
<dbReference type="CDD" id="cd00063">
    <property type="entry name" value="FN3"/>
    <property type="match status" value="3"/>
</dbReference>
<feature type="domain" description="Ig-like" evidence="15">
    <location>
        <begin position="404"/>
        <end position="515"/>
    </location>
</feature>
<dbReference type="GO" id="GO:0051057">
    <property type="term" value="P:positive regulation of small GTPase mediated signal transduction"/>
    <property type="evidence" value="ECO:0007669"/>
    <property type="project" value="Ensembl"/>
</dbReference>
<evidence type="ECO:0000256" key="6">
    <source>
        <dbReference type="ARBA" id="ARBA00022989"/>
    </source>
</evidence>
<dbReference type="InterPro" id="IPR003598">
    <property type="entry name" value="Ig_sub2"/>
</dbReference>
<dbReference type="InterPro" id="IPR013098">
    <property type="entry name" value="Ig_I-set"/>
</dbReference>
<dbReference type="GO" id="GO:0015026">
    <property type="term" value="F:coreceptor activity"/>
    <property type="evidence" value="ECO:0007669"/>
    <property type="project" value="Ensembl"/>
</dbReference>
<evidence type="ECO:0000256" key="2">
    <source>
        <dbReference type="ARBA" id="ARBA00022475"/>
    </source>
</evidence>
<dbReference type="GO" id="GO:0014816">
    <property type="term" value="P:skeletal muscle satellite cell differentiation"/>
    <property type="evidence" value="ECO:0007669"/>
    <property type="project" value="Ensembl"/>
</dbReference>
<feature type="compositionally biased region" description="Polar residues" evidence="12">
    <location>
        <begin position="524"/>
        <end position="534"/>
    </location>
</feature>
<evidence type="ECO:0000256" key="9">
    <source>
        <dbReference type="ARBA" id="ARBA00023180"/>
    </source>
</evidence>
<dbReference type="RefSeq" id="XP_040585701.1">
    <property type="nucleotide sequence ID" value="XM_040729767.1"/>
</dbReference>
<dbReference type="GO" id="GO:0009952">
    <property type="term" value="P:anterior/posterior pattern specification"/>
    <property type="evidence" value="ECO:0007669"/>
    <property type="project" value="Ensembl"/>
</dbReference>
<dbReference type="Pfam" id="PF13927">
    <property type="entry name" value="Ig_3"/>
    <property type="match status" value="3"/>
</dbReference>
<feature type="chain" id="PRO_5010544373" description="Cell adhesion molecule-related/down-regulated by oncogenes" evidence="14">
    <location>
        <begin position="25"/>
        <end position="1254"/>
    </location>
</feature>
<dbReference type="SMART" id="SM00060">
    <property type="entry name" value="FN3"/>
    <property type="match status" value="3"/>
</dbReference>
<keyword evidence="2" id="KW-1003">Cell membrane</keyword>
<dbReference type="SUPFAM" id="SSF49265">
    <property type="entry name" value="Fibronectin type III"/>
    <property type="match status" value="2"/>
</dbReference>
<dbReference type="PROSITE" id="PS50835">
    <property type="entry name" value="IG_LIKE"/>
    <property type="match status" value="5"/>
</dbReference>
<dbReference type="GO" id="GO:0010172">
    <property type="term" value="P:embryonic body morphogenesis"/>
    <property type="evidence" value="ECO:0007669"/>
    <property type="project" value="Ensembl"/>
</dbReference>
<dbReference type="PROSITE" id="PS50853">
    <property type="entry name" value="FN3"/>
    <property type="match status" value="3"/>
</dbReference>
<dbReference type="OrthoDB" id="9998697at2759"/>